<reference evidence="2 3" key="1">
    <citation type="journal article" date="2013" name="Science">
        <title>Pandoraviruses: amoeba viruses with genomes up to 2.5 Mb reaching that of parasitic eukaryotes.</title>
        <authorList>
            <person name="Philippe N."/>
            <person name="Legendre M."/>
            <person name="Doutre G."/>
            <person name="Coute Y."/>
            <person name="Poirot O."/>
            <person name="Lescot M."/>
            <person name="Arslan D."/>
            <person name="Seltzer V."/>
            <person name="Bertaux L."/>
            <person name="Bruley C."/>
            <person name="Garin J."/>
            <person name="Claverie J.M."/>
            <person name="Abergel C."/>
        </authorList>
    </citation>
    <scope>NUCLEOTIDE SEQUENCE [LARGE SCALE GENOMIC DNA]</scope>
</reference>
<proteinExistence type="predicted"/>
<keyword evidence="1" id="KW-0812">Transmembrane</keyword>
<dbReference type="RefSeq" id="YP_008436468.1">
    <property type="nucleotide sequence ID" value="NC_022098.1"/>
</dbReference>
<keyword evidence="3" id="KW-1185">Reference proteome</keyword>
<protein>
    <submittedName>
        <fullName evidence="2">Uncharacterized protein</fullName>
    </submittedName>
</protein>
<feature type="transmembrane region" description="Helical" evidence="1">
    <location>
        <begin position="82"/>
        <end position="102"/>
    </location>
</feature>
<evidence type="ECO:0000313" key="2">
    <source>
        <dbReference type="EMBL" id="AGO83406.1"/>
    </source>
</evidence>
<feature type="transmembrane region" description="Helical" evidence="1">
    <location>
        <begin position="108"/>
        <end position="128"/>
    </location>
</feature>
<accession>S4VVG4</accession>
<evidence type="ECO:0000313" key="3">
    <source>
        <dbReference type="Proteomes" id="UP000204584"/>
    </source>
</evidence>
<keyword evidence="1" id="KW-1133">Transmembrane helix</keyword>
<keyword evidence="1" id="KW-0472">Membrane</keyword>
<feature type="transmembrane region" description="Helical" evidence="1">
    <location>
        <begin position="173"/>
        <end position="194"/>
    </location>
</feature>
<gene>
    <name evidence="2" type="ORF">psal_cds_33</name>
</gene>
<feature type="transmembrane region" description="Helical" evidence="1">
    <location>
        <begin position="140"/>
        <end position="167"/>
    </location>
</feature>
<organism evidence="2 3">
    <name type="scientific">Pandoravirus salinus</name>
    <dbReference type="NCBI Taxonomy" id="1349410"/>
    <lineage>
        <taxon>Viruses</taxon>
        <taxon>Pandoravirus</taxon>
    </lineage>
</organism>
<dbReference type="GeneID" id="16605193"/>
<name>S4VVG4_9VIRU</name>
<dbReference type="KEGG" id="vg:16605193"/>
<dbReference type="Proteomes" id="UP000204584">
    <property type="component" value="Segment"/>
</dbReference>
<dbReference type="EMBL" id="KC977571">
    <property type="protein sequence ID" value="AGO83406.1"/>
    <property type="molecule type" value="Genomic_DNA"/>
</dbReference>
<sequence>MNDQPTLSASTAAAAQVAAIRAYAYPEPAVEPPRAADHCACHRGPSLWDLYVINQMSCARSRSGSCAKTDGKSNAADSGYPLWLQTVIGGLLLVCAVGASVYDASKTLVLWAMVAKADALILPLGGNASVLFDRWERGELVFWWIHSLSICSTVPLLLATLIARVYLNAPESVYWLLVLPASTLGGALVAYHLLGYRAANRAVLDQVAGQLAAAAVDDDDDRKTR</sequence>
<evidence type="ECO:0000256" key="1">
    <source>
        <dbReference type="SAM" id="Phobius"/>
    </source>
</evidence>